<keyword evidence="2" id="KW-0762">Sugar transport</keyword>
<dbReference type="InterPro" id="IPR050107">
    <property type="entry name" value="ABC_carbohydrate_import_ATPase"/>
</dbReference>
<comment type="caution">
    <text evidence="6">The sequence shown here is derived from an EMBL/GenBank/DDBJ whole genome shotgun (WGS) entry which is preliminary data.</text>
</comment>
<keyword evidence="4" id="KW-0547">Nucleotide-binding</keyword>
<dbReference type="SUPFAM" id="SSF52540">
    <property type="entry name" value="P-loop containing nucleoside triphosphate hydrolases"/>
    <property type="match status" value="1"/>
</dbReference>
<evidence type="ECO:0000256" key="4">
    <source>
        <dbReference type="ARBA" id="ARBA00022741"/>
    </source>
</evidence>
<evidence type="ECO:0000256" key="5">
    <source>
        <dbReference type="ARBA" id="ARBA00022840"/>
    </source>
</evidence>
<dbReference type="InterPro" id="IPR027417">
    <property type="entry name" value="P-loop_NTPase"/>
</dbReference>
<evidence type="ECO:0000256" key="3">
    <source>
        <dbReference type="ARBA" id="ARBA00022737"/>
    </source>
</evidence>
<evidence type="ECO:0000313" key="6">
    <source>
        <dbReference type="EMBL" id="MDX8493116.1"/>
    </source>
</evidence>
<dbReference type="PANTHER" id="PTHR43790:SF9">
    <property type="entry name" value="GALACTOFURANOSE TRANSPORTER ATP-BINDING PROTEIN YTFR"/>
    <property type="match status" value="1"/>
</dbReference>
<evidence type="ECO:0000256" key="1">
    <source>
        <dbReference type="ARBA" id="ARBA00022448"/>
    </source>
</evidence>
<keyword evidence="5" id="KW-0067">ATP-binding</keyword>
<keyword evidence="3" id="KW-0677">Repeat</keyword>
<dbReference type="Gene3D" id="3.40.50.300">
    <property type="entry name" value="P-loop containing nucleotide triphosphate hydrolases"/>
    <property type="match status" value="1"/>
</dbReference>
<evidence type="ECO:0000313" key="7">
    <source>
        <dbReference type="Proteomes" id="UP001271249"/>
    </source>
</evidence>
<proteinExistence type="predicted"/>
<accession>A0ABU4Z2G5</accession>
<sequence>MRTYHVRRTEGSAALSAAAREMQLVEIARALLIDAPVLVLDEPTASLSDSEAARLLDIMVRLRDSVASGRDRASASAR</sequence>
<keyword evidence="1" id="KW-0813">Transport</keyword>
<dbReference type="EMBL" id="JAVIJC010000015">
    <property type="protein sequence ID" value="MDX8493116.1"/>
    <property type="molecule type" value="Genomic_DNA"/>
</dbReference>
<dbReference type="RefSeq" id="WP_320227089.1">
    <property type="nucleotide sequence ID" value="NZ_JAVIJC010000015.1"/>
</dbReference>
<dbReference type="PANTHER" id="PTHR43790">
    <property type="entry name" value="CARBOHYDRATE TRANSPORT ATP-BINDING PROTEIN MG119-RELATED"/>
    <property type="match status" value="1"/>
</dbReference>
<reference evidence="6 7" key="1">
    <citation type="submission" date="2023-08" db="EMBL/GenBank/DDBJ databases">
        <title>Implementing the SeqCode for naming new Mesorhizobium species isolated from Vachellia karroo root nodules.</title>
        <authorList>
            <person name="Van Lill M."/>
        </authorList>
    </citation>
    <scope>NUCLEOTIDE SEQUENCE [LARGE SCALE GENOMIC DNA]</scope>
    <source>
        <strain evidence="6 7">VK22B</strain>
    </source>
</reference>
<organism evidence="6 7">
    <name type="scientific">Mesorhizobium captivum</name>
    <dbReference type="NCBI Taxonomy" id="3072319"/>
    <lineage>
        <taxon>Bacteria</taxon>
        <taxon>Pseudomonadati</taxon>
        <taxon>Pseudomonadota</taxon>
        <taxon>Alphaproteobacteria</taxon>
        <taxon>Hyphomicrobiales</taxon>
        <taxon>Phyllobacteriaceae</taxon>
        <taxon>Mesorhizobium</taxon>
    </lineage>
</organism>
<gene>
    <name evidence="6" type="ORF">RFN29_16215</name>
</gene>
<evidence type="ECO:0000256" key="2">
    <source>
        <dbReference type="ARBA" id="ARBA00022597"/>
    </source>
</evidence>
<name>A0ABU4Z2G5_9HYPH</name>
<protein>
    <recommendedName>
        <fullName evidence="8">ABC transporter domain-containing protein</fullName>
    </recommendedName>
</protein>
<evidence type="ECO:0008006" key="8">
    <source>
        <dbReference type="Google" id="ProtNLM"/>
    </source>
</evidence>
<keyword evidence="7" id="KW-1185">Reference proteome</keyword>
<dbReference type="Proteomes" id="UP001271249">
    <property type="component" value="Unassembled WGS sequence"/>
</dbReference>